<feature type="domain" description="3-keto-alpha-glucoside-1,2-lyase/3-keto-2-hydroxy-glucal hydratase" evidence="2">
    <location>
        <begin position="36"/>
        <end position="243"/>
    </location>
</feature>
<dbReference type="AlphaFoldDB" id="E8V748"/>
<sequence length="249" mass="27458">MRIQAGLFAVVVLAGSVLASAQASPNTLTKKEVAQGWKLLFDGKTTDGWRSSHGPAFPATGWEVKDGLLTVTDTGGEEGGDAGDIITTRKYANFELTAEFRITRGANSGIKYFVDPELNKGPGSSIGMEYQILDDAVHPDAKKGVNGDRTLASLYDMIPSAKDKPVKPIGEWNTARIVIRGAHGEHWLNDKKVVEYERFTPQFRKLVADSKYHVWPHFGELHDGYILLQDHGFPVSFRNIKIRELPPTP</sequence>
<dbReference type="Pfam" id="PF06439">
    <property type="entry name" value="3keto-disac_hyd"/>
    <property type="match status" value="1"/>
</dbReference>
<proteinExistence type="predicted"/>
<feature type="chain" id="PRO_5003229045" description="3-keto-alpha-glucoside-1,2-lyase/3-keto-2-hydroxy-glucal hydratase domain-containing protein" evidence="1">
    <location>
        <begin position="20"/>
        <end position="249"/>
    </location>
</feature>
<feature type="signal peptide" evidence="1">
    <location>
        <begin position="1"/>
        <end position="19"/>
    </location>
</feature>
<dbReference type="RefSeq" id="WP_013567421.1">
    <property type="nucleotide sequence ID" value="NC_014963.1"/>
</dbReference>
<dbReference type="eggNOG" id="COG2152">
    <property type="taxonomic scope" value="Bacteria"/>
</dbReference>
<protein>
    <recommendedName>
        <fullName evidence="2">3-keto-alpha-glucoside-1,2-lyase/3-keto-2-hydroxy-glucal hydratase domain-containing protein</fullName>
    </recommendedName>
</protein>
<dbReference type="KEGG" id="tsa:AciPR4_0855"/>
<gene>
    <name evidence="3" type="ordered locus">AciPR4_0855</name>
</gene>
<evidence type="ECO:0000259" key="2">
    <source>
        <dbReference type="Pfam" id="PF06439"/>
    </source>
</evidence>
<reference evidence="3 4" key="1">
    <citation type="journal article" date="2012" name="Stand. Genomic Sci.">
        <title>Complete genome sequence of Terriglobus saanensis type strain SP1PR4(T), an Acidobacteria from tundra soil.</title>
        <authorList>
            <person name="Rawat S.R."/>
            <person name="Mannisto M.K."/>
            <person name="Starovoytov V."/>
            <person name="Goodwin L."/>
            <person name="Nolan M."/>
            <person name="Hauser L."/>
            <person name="Land M."/>
            <person name="Davenport K.W."/>
            <person name="Woyke T."/>
            <person name="Haggblom M.M."/>
        </authorList>
    </citation>
    <scope>NUCLEOTIDE SEQUENCE</scope>
    <source>
        <strain evidence="4">ATCC BAA-1853 / DSM 23119 / SP1PR4</strain>
    </source>
</reference>
<evidence type="ECO:0000313" key="3">
    <source>
        <dbReference type="EMBL" id="ADV81688.1"/>
    </source>
</evidence>
<dbReference type="InterPro" id="IPR010496">
    <property type="entry name" value="AL/BT2_dom"/>
</dbReference>
<evidence type="ECO:0000313" key="4">
    <source>
        <dbReference type="Proteomes" id="UP000006844"/>
    </source>
</evidence>
<dbReference type="EMBL" id="CP002467">
    <property type="protein sequence ID" value="ADV81688.1"/>
    <property type="molecule type" value="Genomic_DNA"/>
</dbReference>
<dbReference type="OrthoDB" id="9814708at2"/>
<evidence type="ECO:0000256" key="1">
    <source>
        <dbReference type="SAM" id="SignalP"/>
    </source>
</evidence>
<accession>E8V748</accession>
<dbReference type="Proteomes" id="UP000006844">
    <property type="component" value="Chromosome"/>
</dbReference>
<keyword evidence="4" id="KW-1185">Reference proteome</keyword>
<organism evidence="3 4">
    <name type="scientific">Terriglobus saanensis (strain ATCC BAA-1853 / DSM 23119 / SP1PR4)</name>
    <dbReference type="NCBI Taxonomy" id="401053"/>
    <lineage>
        <taxon>Bacteria</taxon>
        <taxon>Pseudomonadati</taxon>
        <taxon>Acidobacteriota</taxon>
        <taxon>Terriglobia</taxon>
        <taxon>Terriglobales</taxon>
        <taxon>Acidobacteriaceae</taxon>
        <taxon>Terriglobus</taxon>
    </lineage>
</organism>
<dbReference type="Gene3D" id="2.60.120.560">
    <property type="entry name" value="Exo-inulinase, domain 1"/>
    <property type="match status" value="1"/>
</dbReference>
<dbReference type="HOGENOM" id="CLU_073042_0_0_0"/>
<dbReference type="STRING" id="401053.AciPR4_0855"/>
<keyword evidence="1" id="KW-0732">Signal</keyword>
<dbReference type="GO" id="GO:0016787">
    <property type="term" value="F:hydrolase activity"/>
    <property type="evidence" value="ECO:0007669"/>
    <property type="project" value="InterPro"/>
</dbReference>
<name>E8V748_TERSS</name>